<keyword evidence="3" id="KW-1185">Reference proteome</keyword>
<comment type="caution">
    <text evidence="2">The sequence shown here is derived from an EMBL/GenBank/DDBJ whole genome shotgun (WGS) entry which is preliminary data.</text>
</comment>
<accession>A0ABW1TZR3</accession>
<dbReference type="Proteomes" id="UP001596270">
    <property type="component" value="Unassembled WGS sequence"/>
</dbReference>
<evidence type="ECO:0000313" key="3">
    <source>
        <dbReference type="Proteomes" id="UP001596270"/>
    </source>
</evidence>
<dbReference type="Gene3D" id="3.40.190.10">
    <property type="entry name" value="Periplasmic binding protein-like II"/>
    <property type="match status" value="1"/>
</dbReference>
<dbReference type="Gene3D" id="3.40.190.150">
    <property type="entry name" value="Bordetella uptake gene, domain 1"/>
    <property type="match status" value="1"/>
</dbReference>
<evidence type="ECO:0000256" key="1">
    <source>
        <dbReference type="ARBA" id="ARBA00006987"/>
    </source>
</evidence>
<name>A0ABW1TZR3_9BURK</name>
<dbReference type="PANTHER" id="PTHR42928">
    <property type="entry name" value="TRICARBOXYLATE-BINDING PROTEIN"/>
    <property type="match status" value="1"/>
</dbReference>
<evidence type="ECO:0000313" key="2">
    <source>
        <dbReference type="EMBL" id="MFC6282807.1"/>
    </source>
</evidence>
<proteinExistence type="inferred from homology"/>
<dbReference type="Pfam" id="PF03401">
    <property type="entry name" value="TctC"/>
    <property type="match status" value="1"/>
</dbReference>
<comment type="similarity">
    <text evidence="1">Belongs to the UPF0065 (bug) family.</text>
</comment>
<dbReference type="SUPFAM" id="SSF53850">
    <property type="entry name" value="Periplasmic binding protein-like II"/>
    <property type="match status" value="1"/>
</dbReference>
<protein>
    <submittedName>
        <fullName evidence="2">Bug family tripartite tricarboxylate transporter substrate binding protein</fullName>
    </submittedName>
</protein>
<organism evidence="2 3">
    <name type="scientific">Polaromonas aquatica</name>
    <dbReference type="NCBI Taxonomy" id="332657"/>
    <lineage>
        <taxon>Bacteria</taxon>
        <taxon>Pseudomonadati</taxon>
        <taxon>Pseudomonadota</taxon>
        <taxon>Betaproteobacteria</taxon>
        <taxon>Burkholderiales</taxon>
        <taxon>Comamonadaceae</taxon>
        <taxon>Polaromonas</taxon>
    </lineage>
</organism>
<dbReference type="PIRSF" id="PIRSF017082">
    <property type="entry name" value="YflP"/>
    <property type="match status" value="1"/>
</dbReference>
<dbReference type="EMBL" id="JBHSRS010000080">
    <property type="protein sequence ID" value="MFC6282807.1"/>
    <property type="molecule type" value="Genomic_DNA"/>
</dbReference>
<dbReference type="PANTHER" id="PTHR42928:SF5">
    <property type="entry name" value="BLR1237 PROTEIN"/>
    <property type="match status" value="1"/>
</dbReference>
<gene>
    <name evidence="2" type="ORF">ACFQND_16405</name>
</gene>
<dbReference type="InterPro" id="IPR042100">
    <property type="entry name" value="Bug_dom1"/>
</dbReference>
<dbReference type="RefSeq" id="WP_371439235.1">
    <property type="nucleotide sequence ID" value="NZ_JBHSRS010000080.1"/>
</dbReference>
<dbReference type="CDD" id="cd07012">
    <property type="entry name" value="PBP2_Bug_TTT"/>
    <property type="match status" value="1"/>
</dbReference>
<reference evidence="3" key="1">
    <citation type="journal article" date="2019" name="Int. J. Syst. Evol. Microbiol.">
        <title>The Global Catalogue of Microorganisms (GCM) 10K type strain sequencing project: providing services to taxonomists for standard genome sequencing and annotation.</title>
        <authorList>
            <consortium name="The Broad Institute Genomics Platform"/>
            <consortium name="The Broad Institute Genome Sequencing Center for Infectious Disease"/>
            <person name="Wu L."/>
            <person name="Ma J."/>
        </authorList>
    </citation>
    <scope>NUCLEOTIDE SEQUENCE [LARGE SCALE GENOMIC DNA]</scope>
    <source>
        <strain evidence="3">CCUG 39402</strain>
    </source>
</reference>
<dbReference type="InterPro" id="IPR005064">
    <property type="entry name" value="BUG"/>
</dbReference>
<sequence length="341" mass="35529">MPDRMTTDCDASTAQVSTLAPAGISRRDLLAWGSLLGLAPFEAFADTYPSRPIGLVVGAPPGGSVDFGARVLMRPLAEVLGVPIIVDNKPGATGVIGAKFVAKAPADGYTLLIATPTSVLIGPQTMPGDSYNTLRDIVGINMVAKNPLAIAINPALKIDNLKDLVALSRTRPVTLGQSGSGGSFDLLIKQLAKVTGGNFDSIPYKGMGPAITDAIGGQLDGVASDLGPCLPFHQSGKLKLVAVTSDKRLASLPNVPAATESYPALVAYNWLGLFAPAKTPPEVINKVNAALMKILTRDDVKAQFTQAANIVSSMKGPAEFQAFATSEYKRMGAMLKEQGMI</sequence>